<feature type="signal peptide" evidence="2">
    <location>
        <begin position="1"/>
        <end position="21"/>
    </location>
</feature>
<evidence type="ECO:0000256" key="2">
    <source>
        <dbReference type="SAM" id="SignalP"/>
    </source>
</evidence>
<gene>
    <name evidence="3" type="ORF">QTG54_001339</name>
</gene>
<accession>A0AAD8YLM2</accession>
<organism evidence="3 4">
    <name type="scientific">Skeletonema marinoi</name>
    <dbReference type="NCBI Taxonomy" id="267567"/>
    <lineage>
        <taxon>Eukaryota</taxon>
        <taxon>Sar</taxon>
        <taxon>Stramenopiles</taxon>
        <taxon>Ochrophyta</taxon>
        <taxon>Bacillariophyta</taxon>
        <taxon>Coscinodiscophyceae</taxon>
        <taxon>Thalassiosirophycidae</taxon>
        <taxon>Thalassiosirales</taxon>
        <taxon>Skeletonemataceae</taxon>
        <taxon>Skeletonema</taxon>
        <taxon>Skeletonema marinoi-dohrnii complex</taxon>
    </lineage>
</organism>
<evidence type="ECO:0000313" key="3">
    <source>
        <dbReference type="EMBL" id="KAK1747376.1"/>
    </source>
</evidence>
<feature type="region of interest" description="Disordered" evidence="1">
    <location>
        <begin position="26"/>
        <end position="49"/>
    </location>
</feature>
<evidence type="ECO:0000313" key="4">
    <source>
        <dbReference type="Proteomes" id="UP001224775"/>
    </source>
</evidence>
<protein>
    <submittedName>
        <fullName evidence="3">Uncharacterized protein</fullName>
    </submittedName>
</protein>
<name>A0AAD8YLM2_9STRA</name>
<reference evidence="3" key="1">
    <citation type="submission" date="2023-06" db="EMBL/GenBank/DDBJ databases">
        <title>Survivors Of The Sea: Transcriptome response of Skeletonema marinoi to long-term dormancy.</title>
        <authorList>
            <person name="Pinder M.I.M."/>
            <person name="Kourtchenko O."/>
            <person name="Robertson E.K."/>
            <person name="Larsson T."/>
            <person name="Maumus F."/>
            <person name="Osuna-Cruz C.M."/>
            <person name="Vancaester E."/>
            <person name="Stenow R."/>
            <person name="Vandepoele K."/>
            <person name="Ploug H."/>
            <person name="Bruchert V."/>
            <person name="Godhe A."/>
            <person name="Topel M."/>
        </authorList>
    </citation>
    <scope>NUCLEOTIDE SEQUENCE</scope>
    <source>
        <strain evidence="3">R05AC</strain>
    </source>
</reference>
<sequence length="162" mass="17917">MKTSALSILGSVILFAADGEAAPHSLRSSAATEIEKSKEHTHDESLTIDEPSAHRRVEECSGGSELFQLNLLTDEYGDETSFKLEKEEGTNWHQILHGPNDGSAFQKHAEYTYFDCLQSGNYKLTIIDTYQDGLCCDNGEGTYSYLVNGLFNLTPIVSKRFG</sequence>
<evidence type="ECO:0000256" key="1">
    <source>
        <dbReference type="SAM" id="MobiDB-lite"/>
    </source>
</evidence>
<dbReference type="Proteomes" id="UP001224775">
    <property type="component" value="Unassembled WGS sequence"/>
</dbReference>
<keyword evidence="2" id="KW-0732">Signal</keyword>
<keyword evidence="4" id="KW-1185">Reference proteome</keyword>
<feature type="chain" id="PRO_5042069032" evidence="2">
    <location>
        <begin position="22"/>
        <end position="162"/>
    </location>
</feature>
<dbReference type="AlphaFoldDB" id="A0AAD8YLM2"/>
<comment type="caution">
    <text evidence="3">The sequence shown here is derived from an EMBL/GenBank/DDBJ whole genome shotgun (WGS) entry which is preliminary data.</text>
</comment>
<dbReference type="EMBL" id="JATAAI010000002">
    <property type="protein sequence ID" value="KAK1747376.1"/>
    <property type="molecule type" value="Genomic_DNA"/>
</dbReference>
<proteinExistence type="predicted"/>
<feature type="compositionally biased region" description="Basic and acidic residues" evidence="1">
    <location>
        <begin position="33"/>
        <end position="49"/>
    </location>
</feature>